<dbReference type="AlphaFoldDB" id="A0A4P5ZYA7"/>
<evidence type="ECO:0000313" key="2">
    <source>
        <dbReference type="EMBL" id="GDZ94631.1"/>
    </source>
</evidence>
<dbReference type="Proteomes" id="UP000299794">
    <property type="component" value="Unassembled WGS sequence"/>
</dbReference>
<accession>A0A4P5ZYA7</accession>
<evidence type="ECO:0008006" key="4">
    <source>
        <dbReference type="Google" id="ProtNLM"/>
    </source>
</evidence>
<comment type="caution">
    <text evidence="2">The sequence shown here is derived from an EMBL/GenBank/DDBJ whole genome shotgun (WGS) entry which is preliminary data.</text>
</comment>
<reference evidence="3" key="1">
    <citation type="submission" date="2019-02" db="EMBL/GenBank/DDBJ databases">
        <title>Draft genome sequence of Planktothrix agardhii NIES-905.</title>
        <authorList>
            <person name="Yamaguchi H."/>
            <person name="Suzuki S."/>
            <person name="Kawachi M."/>
        </authorList>
    </citation>
    <scope>NUCLEOTIDE SEQUENCE [LARGE SCALE GENOMIC DNA]</scope>
    <source>
        <strain evidence="3">CCAP 1459/11A</strain>
    </source>
</reference>
<sequence>MNKKKSSIKNKKEITNRGYSDRNNTVERRGETRKRLLIVCEGQETEPNYFNSLYKNLNKIHLYIQVKGAGRVTLSLVEKAIELKNEDGEYNEVWCVFDRDFKSENNNQQNFNRAIALALKENIRLAISNDAFELWYLLHYEYYTSETHRNDLFTTLSDRLGERYEKKLDLYEKHLKQRQQTAIKNAENLWKDISSNTTKAIYFDKQHPEKFTEITDQLIHELTRKHNINPSTTVYSLVQRLIYLSEND</sequence>
<dbReference type="Pfam" id="PF13707">
    <property type="entry name" value="RloB"/>
    <property type="match status" value="1"/>
</dbReference>
<organism evidence="2 3">
    <name type="scientific">Planktothrix agardhii CCAP 1459/11A</name>
    <dbReference type="NCBI Taxonomy" id="282420"/>
    <lineage>
        <taxon>Bacteria</taxon>
        <taxon>Bacillati</taxon>
        <taxon>Cyanobacteriota</taxon>
        <taxon>Cyanophyceae</taxon>
        <taxon>Oscillatoriophycideae</taxon>
        <taxon>Oscillatoriales</taxon>
        <taxon>Microcoleaceae</taxon>
        <taxon>Planktothrix</taxon>
    </lineage>
</organism>
<dbReference type="EMBL" id="BJCD01000046">
    <property type="protein sequence ID" value="GDZ94631.1"/>
    <property type="molecule type" value="Genomic_DNA"/>
</dbReference>
<evidence type="ECO:0000313" key="3">
    <source>
        <dbReference type="Proteomes" id="UP000299794"/>
    </source>
</evidence>
<protein>
    <recommendedName>
        <fullName evidence="4">Abortive phage resistance protein</fullName>
    </recommendedName>
</protein>
<name>A0A4P5ZYA7_PLAAG</name>
<feature type="region of interest" description="Disordered" evidence="1">
    <location>
        <begin position="1"/>
        <end position="27"/>
    </location>
</feature>
<dbReference type="RefSeq" id="WP_051339978.1">
    <property type="nucleotide sequence ID" value="NZ_BJCD01000046.1"/>
</dbReference>
<gene>
    <name evidence="2" type="ORF">PA905_25870</name>
</gene>
<dbReference type="InterPro" id="IPR025591">
    <property type="entry name" value="RloB"/>
</dbReference>
<proteinExistence type="predicted"/>
<evidence type="ECO:0000256" key="1">
    <source>
        <dbReference type="SAM" id="MobiDB-lite"/>
    </source>
</evidence>